<keyword evidence="2" id="KW-1185">Reference proteome</keyword>
<evidence type="ECO:0000313" key="2">
    <source>
        <dbReference type="Proteomes" id="UP001497680"/>
    </source>
</evidence>
<evidence type="ECO:0000313" key="1">
    <source>
        <dbReference type="EMBL" id="KAI6083212.1"/>
    </source>
</evidence>
<accession>A0ACC0CS39</accession>
<protein>
    <submittedName>
        <fullName evidence="1">CNVH-domain-containing protein</fullName>
    </submittedName>
</protein>
<name>A0ACC0CS39_9PEZI</name>
<gene>
    <name evidence="1" type="ORF">F4821DRAFT_245413</name>
</gene>
<reference evidence="1 2" key="1">
    <citation type="journal article" date="2022" name="New Phytol.">
        <title>Ecological generalism drives hyperdiversity of secondary metabolite gene clusters in xylarialean endophytes.</title>
        <authorList>
            <person name="Franco M.E.E."/>
            <person name="Wisecaver J.H."/>
            <person name="Arnold A.E."/>
            <person name="Ju Y.M."/>
            <person name="Slot J.C."/>
            <person name="Ahrendt S."/>
            <person name="Moore L.P."/>
            <person name="Eastman K.E."/>
            <person name="Scott K."/>
            <person name="Konkel Z."/>
            <person name="Mondo S.J."/>
            <person name="Kuo A."/>
            <person name="Hayes R.D."/>
            <person name="Haridas S."/>
            <person name="Andreopoulos B."/>
            <person name="Riley R."/>
            <person name="LaButti K."/>
            <person name="Pangilinan J."/>
            <person name="Lipzen A."/>
            <person name="Amirebrahimi M."/>
            <person name="Yan J."/>
            <person name="Adam C."/>
            <person name="Keymanesh K."/>
            <person name="Ng V."/>
            <person name="Louie K."/>
            <person name="Northen T."/>
            <person name="Drula E."/>
            <person name="Henrissat B."/>
            <person name="Hsieh H.M."/>
            <person name="Youens-Clark K."/>
            <person name="Lutzoni F."/>
            <person name="Miadlikowska J."/>
            <person name="Eastwood D.C."/>
            <person name="Hamelin R.C."/>
            <person name="Grigoriev I.V."/>
            <person name="U'Ren J.M."/>
        </authorList>
    </citation>
    <scope>NUCLEOTIDE SEQUENCE [LARGE SCALE GENOMIC DNA]</scope>
    <source>
        <strain evidence="1 2">ER1909</strain>
    </source>
</reference>
<organism evidence="1 2">
    <name type="scientific">Hypoxylon rubiginosum</name>
    <dbReference type="NCBI Taxonomy" id="110542"/>
    <lineage>
        <taxon>Eukaryota</taxon>
        <taxon>Fungi</taxon>
        <taxon>Dikarya</taxon>
        <taxon>Ascomycota</taxon>
        <taxon>Pezizomycotina</taxon>
        <taxon>Sordariomycetes</taxon>
        <taxon>Xylariomycetidae</taxon>
        <taxon>Xylariales</taxon>
        <taxon>Hypoxylaceae</taxon>
        <taxon>Hypoxylon</taxon>
    </lineage>
</organism>
<dbReference type="EMBL" id="MU394356">
    <property type="protein sequence ID" value="KAI6083212.1"/>
    <property type="molecule type" value="Genomic_DNA"/>
</dbReference>
<comment type="caution">
    <text evidence="1">The sequence shown here is derived from an EMBL/GenBank/DDBJ whole genome shotgun (WGS) entry which is preliminary data.</text>
</comment>
<proteinExistence type="predicted"/>
<dbReference type="Proteomes" id="UP001497680">
    <property type="component" value="Unassembled WGS sequence"/>
</dbReference>
<sequence>MAFSLTAKNLELRGSWLVAAVQQPDGSWSFAKLNLNDHIGNNNGDFDVTMDRWYNTAEDWSCHLRGPVLCAQLRTISGTYAPERCINLDLFVKNHDGSLEFQDLTDSLLLYAGCLSLRDAHLRGVVVGRDGKFVPSEINLDEHYGNINGKFEAGERHYSRSGRNFRLEQDASSVKLFAELMDCEGEWHDAEVDLSDCVVNQKGKLAFLKHDEEFVREDWTPTVAEHTPVVGEAVAGLHTGEDKEDHFYYQIASNTNSADATVGIAIGSFIGRAIRSPAIGMVIGARLATSSDAFVDDKIASTIEDPEVRSQIQEAALGRHVLETLRDLFAEDTAAASAELLEAALSPEIDTWTKGLVDWFEKQELPATVLTDLSLHTMMNKVIKQLQGETVEEWDAALEQLATLKKTTATLKLTPPPPPPEPEVIVEEEVPAEDSEPKELAVPEIQVESPSPVQEAPISQESPEVPAAPQEQDATTQTQDPKVPGALPATTGSSSGTVSTRQSSEAGGSVSKGSNKDKASLKGNGGNGNGAACTKGWHSIFGITTFRRSWARSKQPKVVTTS</sequence>